<accession>A0ABV5AAS9</accession>
<evidence type="ECO:0000256" key="1">
    <source>
        <dbReference type="ARBA" id="ARBA00023125"/>
    </source>
</evidence>
<dbReference type="SUPFAM" id="SSF100939">
    <property type="entry name" value="SPOC domain-like"/>
    <property type="match status" value="1"/>
</dbReference>
<evidence type="ECO:0000256" key="2">
    <source>
        <dbReference type="HAMAP-Rule" id="MF_01875"/>
    </source>
</evidence>
<evidence type="ECO:0000313" key="5">
    <source>
        <dbReference type="Proteomes" id="UP001579974"/>
    </source>
</evidence>
<dbReference type="RefSeq" id="WP_275476754.1">
    <property type="nucleotide sequence ID" value="NZ_CP162940.1"/>
</dbReference>
<dbReference type="InterPro" id="IPR009187">
    <property type="entry name" value="Prok_Ku"/>
</dbReference>
<gene>
    <name evidence="2" type="primary">ku</name>
    <name evidence="4" type="ORF">KKP3000_002363</name>
</gene>
<comment type="function">
    <text evidence="2">With LigD forms a non-homologous end joining (NHEJ) DNA repair enzyme, which repairs dsDNA breaks with reduced fidelity. Binds linear dsDNA with 5'- and 3'- overhangs but not closed circular dsDNA nor ssDNA. Recruits and stimulates the ligase activity of LigD.</text>
</comment>
<name>A0ABV5AAS9_9BACL</name>
<dbReference type="PIRSF" id="PIRSF006493">
    <property type="entry name" value="Prok_Ku"/>
    <property type="match status" value="1"/>
</dbReference>
<keyword evidence="2" id="KW-0233">DNA recombination</keyword>
<dbReference type="InterPro" id="IPR006164">
    <property type="entry name" value="DNA_bd_Ku70/Ku80"/>
</dbReference>
<dbReference type="PANTHER" id="PTHR41251:SF1">
    <property type="entry name" value="NON-HOMOLOGOUS END JOINING PROTEIN KU"/>
    <property type="match status" value="1"/>
</dbReference>
<dbReference type="Pfam" id="PF02735">
    <property type="entry name" value="Ku"/>
    <property type="match status" value="1"/>
</dbReference>
<dbReference type="InterPro" id="IPR016194">
    <property type="entry name" value="SPOC-like_C_dom_sf"/>
</dbReference>
<comment type="subunit">
    <text evidence="2">Homodimer. Interacts with LigD.</text>
</comment>
<dbReference type="SMART" id="SM00559">
    <property type="entry name" value="Ku78"/>
    <property type="match status" value="1"/>
</dbReference>
<dbReference type="NCBIfam" id="TIGR02772">
    <property type="entry name" value="Ku_bact"/>
    <property type="match status" value="1"/>
</dbReference>
<keyword evidence="1 2" id="KW-0238">DNA-binding</keyword>
<keyword evidence="2" id="KW-0234">DNA repair</keyword>
<dbReference type="HAMAP" id="MF_01875">
    <property type="entry name" value="Prokaryotic_Ku"/>
    <property type="match status" value="1"/>
</dbReference>
<dbReference type="EMBL" id="JBDXSU010000002">
    <property type="protein sequence ID" value="MFB5189356.1"/>
    <property type="molecule type" value="Genomic_DNA"/>
</dbReference>
<dbReference type="PANTHER" id="PTHR41251">
    <property type="entry name" value="NON-HOMOLOGOUS END JOINING PROTEIN KU"/>
    <property type="match status" value="1"/>
</dbReference>
<dbReference type="Proteomes" id="UP001579974">
    <property type="component" value="Unassembled WGS sequence"/>
</dbReference>
<organism evidence="4 5">
    <name type="scientific">Alicyclobacillus fastidiosus</name>
    <dbReference type="NCBI Taxonomy" id="392011"/>
    <lineage>
        <taxon>Bacteria</taxon>
        <taxon>Bacillati</taxon>
        <taxon>Bacillota</taxon>
        <taxon>Bacilli</taxon>
        <taxon>Bacillales</taxon>
        <taxon>Alicyclobacillaceae</taxon>
        <taxon>Alicyclobacillus</taxon>
    </lineage>
</organism>
<reference evidence="4 5" key="1">
    <citation type="journal article" date="2024" name="Int. J. Mol. Sci.">
        <title>Exploration of Alicyclobacillus spp. Genome in Search of Antibiotic Resistance.</title>
        <authorList>
            <person name="Bucka-Kolendo J."/>
            <person name="Kiousi D.E."/>
            <person name="Dekowska A."/>
            <person name="Mikolajczuk-Szczyrba A."/>
            <person name="Karadedos D.M."/>
            <person name="Michael P."/>
            <person name="Galanis A."/>
            <person name="Sokolowska B."/>
        </authorList>
    </citation>
    <scope>NUCLEOTIDE SEQUENCE [LARGE SCALE GENOMIC DNA]</scope>
    <source>
        <strain evidence="4 5">KKP 3000</strain>
    </source>
</reference>
<proteinExistence type="inferred from homology"/>
<keyword evidence="5" id="KW-1185">Reference proteome</keyword>
<evidence type="ECO:0000313" key="4">
    <source>
        <dbReference type="EMBL" id="MFB5189356.1"/>
    </source>
</evidence>
<comment type="similarity">
    <text evidence="2">Belongs to the prokaryotic Ku family.</text>
</comment>
<keyword evidence="2" id="KW-0227">DNA damage</keyword>
<feature type="domain" description="Ku" evidence="3">
    <location>
        <begin position="52"/>
        <end position="180"/>
    </location>
</feature>
<protein>
    <recommendedName>
        <fullName evidence="2">Non-homologous end joining protein Ku</fullName>
    </recommendedName>
</protein>
<sequence>MHSMWKGSISFGLINVPVRMFKATESQSVRFRQLHKACKTPIQYHKTCPMCQVELKSEDIVRGFEYAKGQFVVIEDEELEALTKTRSQTLDIVHFAQAEEIDPVYYDNTYYLAPEANGRKAYALLADALGNTGRIAVATSVLRQNESMACIRMKDGVLIVQTLFWPDEVRQTGELPYVHQPPAVAPEELEMAEKLIEQLSKPFDPAAFHDERREQVQKLVEQKLADADPEELAPAATAPAADVISLMDALQKSLKMAEPAVKRKRTTRKKTS</sequence>
<dbReference type="Gene3D" id="2.40.290.10">
    <property type="match status" value="1"/>
</dbReference>
<evidence type="ECO:0000259" key="3">
    <source>
        <dbReference type="SMART" id="SM00559"/>
    </source>
</evidence>
<comment type="caution">
    <text evidence="4">The sequence shown here is derived from an EMBL/GenBank/DDBJ whole genome shotgun (WGS) entry which is preliminary data.</text>
</comment>
<dbReference type="CDD" id="cd00789">
    <property type="entry name" value="KU_like"/>
    <property type="match status" value="1"/>
</dbReference>